<dbReference type="RefSeq" id="WP_071062707.1">
    <property type="nucleotide sequence ID" value="NZ_MAXA01000169.1"/>
</dbReference>
<accession>A0A1S1QBV0</accession>
<dbReference type="SUPFAM" id="SSF51445">
    <property type="entry name" value="(Trans)glycosidases"/>
    <property type="match status" value="1"/>
</dbReference>
<dbReference type="Gene3D" id="2.60.40.3950">
    <property type="match status" value="1"/>
</dbReference>
<dbReference type="Gene3D" id="3.20.20.80">
    <property type="entry name" value="Glycosidases"/>
    <property type="match status" value="1"/>
</dbReference>
<reference evidence="4" key="1">
    <citation type="submission" date="2016-07" db="EMBL/GenBank/DDBJ databases">
        <title>Frankia sp. NRRL B-16219 Genome sequencing.</title>
        <authorList>
            <person name="Ghodhbane-Gtari F."/>
            <person name="Swanson E."/>
            <person name="Gueddou A."/>
            <person name="Louati M."/>
            <person name="Nouioui I."/>
            <person name="Hezbri K."/>
            <person name="Abebe-Akele F."/>
            <person name="Simpson S."/>
            <person name="Morris K."/>
            <person name="Thomas K."/>
            <person name="Gtari M."/>
            <person name="Tisa L.S."/>
        </authorList>
    </citation>
    <scope>NUCLEOTIDE SEQUENCE [LARGE SCALE GENOMIC DNA]</scope>
    <source>
        <strain evidence="4">NRRL B-16219</strain>
    </source>
</reference>
<dbReference type="InterPro" id="IPR013783">
    <property type="entry name" value="Ig-like_fold"/>
</dbReference>
<organism evidence="3 4">
    <name type="scientific">Parafrankia soli</name>
    <dbReference type="NCBI Taxonomy" id="2599596"/>
    <lineage>
        <taxon>Bacteria</taxon>
        <taxon>Bacillati</taxon>
        <taxon>Actinomycetota</taxon>
        <taxon>Actinomycetes</taxon>
        <taxon>Frankiales</taxon>
        <taxon>Frankiaceae</taxon>
        <taxon>Parafrankia</taxon>
    </lineage>
</organism>
<comment type="caution">
    <text evidence="3">The sequence shown here is derived from an EMBL/GenBank/DDBJ whole genome shotgun (WGS) entry which is preliminary data.</text>
</comment>
<sequence>MLTHFITVGQVLDAPGGRDVLERFLPQAVDRADVRELLVLFFLRVTPGLRDDEQARAAFWAEIDALMEPVILRPHAAAIAPSAVGVSAPHASAPWTVAGSPTRWGLLEIQLSGPSDGNPFIDVELTAEFRCGERSWTVGGFYDGDGTYRLRALAEQEGTWQFVTSSTTPALDGIEGEVTVGPAAPGAHGPVRVDGFHFAYADGTRYRPWGTTAYAWNHQDDKTQEQTLETLAASPFTKLRMCLFPKHFVFNNAEPVQFPFPRVNGSFDHTRFDVEFFARLDEQVRRLGELGIEADVILFHPYDKWGFSDLGRAVDERVVRYVVRRLAGYAHVWFSLANEYDAVPGKTIADWDRIGETLTAEDPHGHPVSIHNFIEHFDHTRPWITHASVQHGRVEEVTGWRERWGKPVVIDETGYEGDLEFDWGNLTGEEMLRRFWEGAVRGGYVGHGETYWNAEERIWWAKGGQLTGTSPRRIGFLAEIVAASPTGVLEPLPSDYDLPWAGVQDEYLVNYYGLGRPRERHILLPPGRWHVDVLDTWECTVERLPGTYETLAVVPLPAKPYQAVRLVKA</sequence>
<evidence type="ECO:0000259" key="1">
    <source>
        <dbReference type="Pfam" id="PF16586"/>
    </source>
</evidence>
<dbReference type="Gene3D" id="2.60.40.10">
    <property type="entry name" value="Immunoglobulins"/>
    <property type="match status" value="1"/>
</dbReference>
<dbReference type="Pfam" id="PF16586">
    <property type="entry name" value="DUF5060"/>
    <property type="match status" value="1"/>
</dbReference>
<dbReference type="InterPro" id="IPR017853">
    <property type="entry name" value="GH"/>
</dbReference>
<dbReference type="InterPro" id="IPR041239">
    <property type="entry name" value="DUF5605"/>
</dbReference>
<evidence type="ECO:0000259" key="2">
    <source>
        <dbReference type="Pfam" id="PF18310"/>
    </source>
</evidence>
<dbReference type="Proteomes" id="UP000179769">
    <property type="component" value="Unassembled WGS sequence"/>
</dbReference>
<dbReference type="AlphaFoldDB" id="A0A1S1QBV0"/>
<protein>
    <submittedName>
        <fullName evidence="3">DUF5060 domain-containing protein</fullName>
    </submittedName>
</protein>
<feature type="domain" description="DUF5060" evidence="1">
    <location>
        <begin position="102"/>
        <end position="166"/>
    </location>
</feature>
<dbReference type="Pfam" id="PF18310">
    <property type="entry name" value="DUF5605"/>
    <property type="match status" value="1"/>
</dbReference>
<dbReference type="InterPro" id="IPR032260">
    <property type="entry name" value="DUF5060"/>
</dbReference>
<keyword evidence="4" id="KW-1185">Reference proteome</keyword>
<feature type="domain" description="DUF5605" evidence="2">
    <location>
        <begin position="497"/>
        <end position="566"/>
    </location>
</feature>
<proteinExistence type="predicted"/>
<gene>
    <name evidence="3" type="ORF">BBK14_16200</name>
</gene>
<dbReference type="OrthoDB" id="127163at2"/>
<evidence type="ECO:0000313" key="3">
    <source>
        <dbReference type="EMBL" id="OHV31069.1"/>
    </source>
</evidence>
<name>A0A1S1QBV0_9ACTN</name>
<dbReference type="GO" id="GO:0005975">
    <property type="term" value="P:carbohydrate metabolic process"/>
    <property type="evidence" value="ECO:0007669"/>
    <property type="project" value="UniProtKB-ARBA"/>
</dbReference>
<dbReference type="EMBL" id="MAXA01000169">
    <property type="protein sequence ID" value="OHV31069.1"/>
    <property type="molecule type" value="Genomic_DNA"/>
</dbReference>
<dbReference type="PANTHER" id="PTHR37836:SF2">
    <property type="entry name" value="DUF4038 DOMAIN-CONTAINING PROTEIN"/>
    <property type="match status" value="1"/>
</dbReference>
<evidence type="ECO:0000313" key="4">
    <source>
        <dbReference type="Proteomes" id="UP000179769"/>
    </source>
</evidence>
<dbReference type="PANTHER" id="PTHR37836">
    <property type="entry name" value="LMO1036 PROTEIN"/>
    <property type="match status" value="1"/>
</dbReference>